<protein>
    <recommendedName>
        <fullName evidence="2">TonB-dependent receptor</fullName>
    </recommendedName>
</protein>
<dbReference type="KEGG" id="fdv:JJC05_12185"/>
<accession>A0A8G0KQW1</accession>
<reference evidence="1" key="1">
    <citation type="submission" date="2020-12" db="EMBL/GenBank/DDBJ databases">
        <title>Genome sequencing of genetic groups of Flavobacterium columnare.</title>
        <authorList>
            <person name="Waldbieser G.C."/>
            <person name="Griffin M.J."/>
            <person name="LaFrentz B.R."/>
        </authorList>
    </citation>
    <scope>NUCLEOTIDE SEQUENCE</scope>
    <source>
        <strain evidence="1">90-106</strain>
    </source>
</reference>
<dbReference type="Proteomes" id="UP000824721">
    <property type="component" value="Chromosome"/>
</dbReference>
<organism evidence="1">
    <name type="scientific">Flavobacterium columnare</name>
    <dbReference type="NCBI Taxonomy" id="996"/>
    <lineage>
        <taxon>Bacteria</taxon>
        <taxon>Pseudomonadati</taxon>
        <taxon>Bacteroidota</taxon>
        <taxon>Flavobacteriia</taxon>
        <taxon>Flavobacteriales</taxon>
        <taxon>Flavobacteriaceae</taxon>
        <taxon>Flavobacterium</taxon>
    </lineage>
</organism>
<evidence type="ECO:0008006" key="2">
    <source>
        <dbReference type="Google" id="ProtNLM"/>
    </source>
</evidence>
<proteinExistence type="predicted"/>
<name>A0A8G0KQW1_9FLAO</name>
<dbReference type="AlphaFoldDB" id="A0A8G0KQW1"/>
<sequence>MKYENFDLSTLVNFSYGNDIFIDGLRFVDRSIYAYNHREVVGNVWQNPRDDAFTPNPKSSTFRTVQNASTRQLKDGSFARLKNVTLGYNFPMAKFGKSFVSSVRIYATAQNLYTLKSKELQGIDPEVSNSISAGIQGETFFTAPQTKTFLFGTRLTF</sequence>
<dbReference type="EMBL" id="CP067378">
    <property type="protein sequence ID" value="QYS88433.1"/>
    <property type="molecule type" value="Genomic_DNA"/>
</dbReference>
<evidence type="ECO:0000313" key="1">
    <source>
        <dbReference type="EMBL" id="QYS88433.1"/>
    </source>
</evidence>
<gene>
    <name evidence="1" type="ORF">JJC05_12185</name>
</gene>